<organism evidence="1 2">
    <name type="scientific">Candidatus Magasanikbacteria bacterium CG10_big_fil_rev_8_21_14_0_10_42_10</name>
    <dbReference type="NCBI Taxonomy" id="1974649"/>
    <lineage>
        <taxon>Bacteria</taxon>
        <taxon>Candidatus Magasanikiibacteriota</taxon>
    </lineage>
</organism>
<accession>A0A2H0TW87</accession>
<gene>
    <name evidence="1" type="ORF">COU32_02145</name>
</gene>
<sequence length="123" mass="14372">MSDKSRRDLKVLFEGFERATLSVPGYESIDLAPEYAAIVLRFHPGLSVTLAEDLNELADFFRKRTSQESHYLEVRLQDKWKLMCMQIANLLREKKVTNYRYRRSSGFEDMIAWAEQAAVEYTA</sequence>
<name>A0A2H0TW87_9BACT</name>
<reference evidence="2" key="1">
    <citation type="submission" date="2017-09" db="EMBL/GenBank/DDBJ databases">
        <title>Depth-based differentiation of microbial function through sediment-hosted aquifers and enrichment of novel symbionts in the deep terrestrial subsurface.</title>
        <authorList>
            <person name="Probst A.J."/>
            <person name="Ladd B."/>
            <person name="Jarett J.K."/>
            <person name="Geller-Mcgrath D.E."/>
            <person name="Sieber C.M.K."/>
            <person name="Emerson J.B."/>
            <person name="Anantharaman K."/>
            <person name="Thomas B.C."/>
            <person name="Malmstrom R."/>
            <person name="Stieglmeier M."/>
            <person name="Klingl A."/>
            <person name="Woyke T."/>
            <person name="Ryan C.M."/>
            <person name="Banfield J.F."/>
        </authorList>
    </citation>
    <scope>NUCLEOTIDE SEQUENCE [LARGE SCALE GENOMIC DNA]</scope>
</reference>
<evidence type="ECO:0000313" key="1">
    <source>
        <dbReference type="EMBL" id="PIR76424.1"/>
    </source>
</evidence>
<evidence type="ECO:0000313" key="2">
    <source>
        <dbReference type="Proteomes" id="UP000231530"/>
    </source>
</evidence>
<dbReference type="AlphaFoldDB" id="A0A2H0TW87"/>
<dbReference type="EMBL" id="PFBY01000026">
    <property type="protein sequence ID" value="PIR76424.1"/>
    <property type="molecule type" value="Genomic_DNA"/>
</dbReference>
<protein>
    <submittedName>
        <fullName evidence="1">Uncharacterized protein</fullName>
    </submittedName>
</protein>
<dbReference type="Proteomes" id="UP000231530">
    <property type="component" value="Unassembled WGS sequence"/>
</dbReference>
<proteinExistence type="predicted"/>
<comment type="caution">
    <text evidence="1">The sequence shown here is derived from an EMBL/GenBank/DDBJ whole genome shotgun (WGS) entry which is preliminary data.</text>
</comment>